<organism evidence="6">
    <name type="scientific">Heterosigma akashiwo</name>
    <name type="common">Chromophytic alga</name>
    <name type="synonym">Heterosigma carterae</name>
    <dbReference type="NCBI Taxonomy" id="2829"/>
    <lineage>
        <taxon>Eukaryota</taxon>
        <taxon>Sar</taxon>
        <taxon>Stramenopiles</taxon>
        <taxon>Ochrophyta</taxon>
        <taxon>Raphidophyceae</taxon>
        <taxon>Chattonellales</taxon>
        <taxon>Chattonellaceae</taxon>
        <taxon>Heterosigma</taxon>
    </lineage>
</organism>
<evidence type="ECO:0000256" key="4">
    <source>
        <dbReference type="SAM" id="MobiDB-lite"/>
    </source>
</evidence>
<gene>
    <name evidence="6" type="ORF">HAKA00212_LOCUS3999</name>
    <name evidence="7" type="ORF">HAKA00212_LOCUS4000</name>
</gene>
<keyword evidence="3" id="KW-0067">ATP-binding</keyword>
<name>A0A6V1NWH0_HETAK</name>
<keyword evidence="2" id="KW-0378">Hydrolase</keyword>
<dbReference type="GO" id="GO:0016787">
    <property type="term" value="F:hydrolase activity"/>
    <property type="evidence" value="ECO:0007669"/>
    <property type="project" value="UniProtKB-KW"/>
</dbReference>
<evidence type="ECO:0000256" key="1">
    <source>
        <dbReference type="ARBA" id="ARBA00022741"/>
    </source>
</evidence>
<dbReference type="AlphaFoldDB" id="A0A6V1NWH0"/>
<dbReference type="SMART" id="SM00490">
    <property type="entry name" value="HELICc"/>
    <property type="match status" value="1"/>
</dbReference>
<dbReference type="InterPro" id="IPR049730">
    <property type="entry name" value="SNF2/RAD54-like_C"/>
</dbReference>
<dbReference type="SUPFAM" id="SSF52540">
    <property type="entry name" value="P-loop containing nucleoside triphosphate hydrolases"/>
    <property type="match status" value="1"/>
</dbReference>
<dbReference type="GO" id="GO:0005524">
    <property type="term" value="F:ATP binding"/>
    <property type="evidence" value="ECO:0007669"/>
    <property type="project" value="UniProtKB-KW"/>
</dbReference>
<dbReference type="EMBL" id="HBIU01009693">
    <property type="protein sequence ID" value="CAE0625330.1"/>
    <property type="molecule type" value="Transcribed_RNA"/>
</dbReference>
<dbReference type="InterPro" id="IPR027417">
    <property type="entry name" value="P-loop_NTPase"/>
</dbReference>
<dbReference type="Pfam" id="PF00271">
    <property type="entry name" value="Helicase_C"/>
    <property type="match status" value="1"/>
</dbReference>
<feature type="region of interest" description="Disordered" evidence="4">
    <location>
        <begin position="27"/>
        <end position="52"/>
    </location>
</feature>
<evidence type="ECO:0000256" key="2">
    <source>
        <dbReference type="ARBA" id="ARBA00022801"/>
    </source>
</evidence>
<dbReference type="CDD" id="cd18793">
    <property type="entry name" value="SF2_C_SNF"/>
    <property type="match status" value="1"/>
</dbReference>
<dbReference type="GO" id="GO:0005634">
    <property type="term" value="C:nucleus"/>
    <property type="evidence" value="ECO:0007669"/>
    <property type="project" value="TreeGrafter"/>
</dbReference>
<dbReference type="GO" id="GO:0006289">
    <property type="term" value="P:nucleotide-excision repair"/>
    <property type="evidence" value="ECO:0007669"/>
    <property type="project" value="TreeGrafter"/>
</dbReference>
<evidence type="ECO:0000313" key="7">
    <source>
        <dbReference type="EMBL" id="CAE0625331.1"/>
    </source>
</evidence>
<accession>A0A6V1NWH0</accession>
<keyword evidence="1" id="KW-0547">Nucleotide-binding</keyword>
<evidence type="ECO:0000259" key="5">
    <source>
        <dbReference type="PROSITE" id="PS51194"/>
    </source>
</evidence>
<dbReference type="EMBL" id="HBIU01009694">
    <property type="protein sequence ID" value="CAE0625331.1"/>
    <property type="molecule type" value="Transcribed_RNA"/>
</dbReference>
<protein>
    <recommendedName>
        <fullName evidence="5">Helicase C-terminal domain-containing protein</fullName>
    </recommendedName>
</protein>
<evidence type="ECO:0000256" key="3">
    <source>
        <dbReference type="ARBA" id="ARBA00022840"/>
    </source>
</evidence>
<dbReference type="GO" id="GO:0008094">
    <property type="term" value="F:ATP-dependent activity, acting on DNA"/>
    <property type="evidence" value="ECO:0007669"/>
    <property type="project" value="TreeGrafter"/>
</dbReference>
<dbReference type="Gene3D" id="3.40.50.300">
    <property type="entry name" value="P-loop containing nucleotide triphosphate hydrolases"/>
    <property type="match status" value="1"/>
</dbReference>
<dbReference type="InterPro" id="IPR050628">
    <property type="entry name" value="SNF2_RAD54_helicase_TF"/>
</dbReference>
<sequence length="244" mass="26981">MASAVAGAEQLCPVCEEPLTVDLAAAEAKEKEEEDAQKNGDSPGKAAQLPAAPKIRKQSILSKIDLANFQPSTKMEALMQELHAMERRDPAAKAIVFSQFVSMLDLLEHRVKLGGFRCRQLSGHMNIAQRDQALKAFRGDPECKVLLISLKAGGVALNLTVANHIFLMDPWWNPAGEMQAIDRTHRIGQAKPIRAVRFVIEDTVEERILRLQDKKRLVFDGTVGGDQASLARLTVDDLRFLFSN</sequence>
<reference evidence="6" key="1">
    <citation type="submission" date="2021-01" db="EMBL/GenBank/DDBJ databases">
        <authorList>
            <person name="Corre E."/>
            <person name="Pelletier E."/>
            <person name="Niang G."/>
            <person name="Scheremetjew M."/>
            <person name="Finn R."/>
            <person name="Kale V."/>
            <person name="Holt S."/>
            <person name="Cochrane G."/>
            <person name="Meng A."/>
            <person name="Brown T."/>
            <person name="Cohen L."/>
        </authorList>
    </citation>
    <scope>NUCLEOTIDE SEQUENCE</scope>
    <source>
        <strain evidence="6">CCMP3107</strain>
    </source>
</reference>
<evidence type="ECO:0000313" key="6">
    <source>
        <dbReference type="EMBL" id="CAE0625330.1"/>
    </source>
</evidence>
<dbReference type="InterPro" id="IPR001650">
    <property type="entry name" value="Helicase_C-like"/>
</dbReference>
<feature type="domain" description="Helicase C-terminal" evidence="5">
    <location>
        <begin position="77"/>
        <end position="230"/>
    </location>
</feature>
<proteinExistence type="predicted"/>
<dbReference type="PROSITE" id="PS51194">
    <property type="entry name" value="HELICASE_CTER"/>
    <property type="match status" value="1"/>
</dbReference>
<dbReference type="PANTHER" id="PTHR45626">
    <property type="entry name" value="TRANSCRIPTION TERMINATION FACTOR 2-RELATED"/>
    <property type="match status" value="1"/>
</dbReference>
<dbReference type="PANTHER" id="PTHR45626:SF12">
    <property type="entry name" value="DNA REPAIR PROTEIN RAD16"/>
    <property type="match status" value="1"/>
</dbReference>